<gene>
    <name evidence="1" type="ORF">PG991_010313</name>
</gene>
<organism evidence="1 2">
    <name type="scientific">Apiospora marii</name>
    <dbReference type="NCBI Taxonomy" id="335849"/>
    <lineage>
        <taxon>Eukaryota</taxon>
        <taxon>Fungi</taxon>
        <taxon>Dikarya</taxon>
        <taxon>Ascomycota</taxon>
        <taxon>Pezizomycotina</taxon>
        <taxon>Sordariomycetes</taxon>
        <taxon>Xylariomycetidae</taxon>
        <taxon>Amphisphaeriales</taxon>
        <taxon>Apiosporaceae</taxon>
        <taxon>Apiospora</taxon>
    </lineage>
</organism>
<comment type="caution">
    <text evidence="1">The sequence shown here is derived from an EMBL/GenBank/DDBJ whole genome shotgun (WGS) entry which is preliminary data.</text>
</comment>
<evidence type="ECO:0008006" key="3">
    <source>
        <dbReference type="Google" id="ProtNLM"/>
    </source>
</evidence>
<evidence type="ECO:0000313" key="2">
    <source>
        <dbReference type="Proteomes" id="UP001396898"/>
    </source>
</evidence>
<protein>
    <recommendedName>
        <fullName evidence="3">Aminoglycoside phosphotransferase domain-containing protein</fullName>
    </recommendedName>
</protein>
<keyword evidence="2" id="KW-1185">Reference proteome</keyword>
<sequence length="352" mass="39972">MMQRFITTAALKANKPPHYGVATWRVDRWYKNCRFVIRSSTGSVFLCRTEYDRFRESPLAREQYTRHLDLLRRRSIRWDATDTGDACRWLSKPFEPLIAELAPSQLSRPKKKGRPTLSDYMFAPRFCCVLRGTEEKMQALRVDGNKAFEGSFEYGSFEHHHMGTSVKLGEAFLDSAEPHVKSYHPSDVELWYDRAGAEDVLIKPPGKVFVHDHQGRLVTCFFKPADQCPMATRAEIQLSVQVVVNMPRPPTGPRVSRLRGIVRNGRSVFGLLFDWIDVKGRLVPGKAPEKSAALRERWAAELTANVKALHDKALTWSDPSPSSVLIDRHDHAWMVNFPGMTLLGPGVRGRAG</sequence>
<reference evidence="1 2" key="1">
    <citation type="submission" date="2023-01" db="EMBL/GenBank/DDBJ databases">
        <title>Analysis of 21 Apiospora genomes using comparative genomics revels a genus with tremendous synthesis potential of carbohydrate active enzymes and secondary metabolites.</title>
        <authorList>
            <person name="Sorensen T."/>
        </authorList>
    </citation>
    <scope>NUCLEOTIDE SEQUENCE [LARGE SCALE GENOMIC DNA]</scope>
    <source>
        <strain evidence="1 2">CBS 20057</strain>
    </source>
</reference>
<name>A0ABR1RIJ4_9PEZI</name>
<proteinExistence type="predicted"/>
<accession>A0ABR1RIJ4</accession>
<dbReference type="Proteomes" id="UP001396898">
    <property type="component" value="Unassembled WGS sequence"/>
</dbReference>
<dbReference type="EMBL" id="JAQQWI010000015">
    <property type="protein sequence ID" value="KAK8012938.1"/>
    <property type="molecule type" value="Genomic_DNA"/>
</dbReference>
<evidence type="ECO:0000313" key="1">
    <source>
        <dbReference type="EMBL" id="KAK8012938.1"/>
    </source>
</evidence>